<evidence type="ECO:0000256" key="3">
    <source>
        <dbReference type="ARBA" id="ARBA00022833"/>
    </source>
</evidence>
<feature type="domain" description="RING-type" evidence="5">
    <location>
        <begin position="11"/>
        <end position="53"/>
    </location>
</feature>
<dbReference type="PROSITE" id="PS00518">
    <property type="entry name" value="ZF_RING_1"/>
    <property type="match status" value="1"/>
</dbReference>
<dbReference type="EMBL" id="JADNRY010000213">
    <property type="protein sequence ID" value="KAF9061130.1"/>
    <property type="molecule type" value="Genomic_DNA"/>
</dbReference>
<dbReference type="AlphaFoldDB" id="A0A9P5PFD0"/>
<dbReference type="InterPro" id="IPR017907">
    <property type="entry name" value="Znf_RING_CS"/>
</dbReference>
<keyword evidence="7" id="KW-1185">Reference proteome</keyword>
<dbReference type="SMART" id="SM00184">
    <property type="entry name" value="RING"/>
    <property type="match status" value="1"/>
</dbReference>
<name>A0A9P5PFD0_9AGAR</name>
<dbReference type="Pfam" id="PF14634">
    <property type="entry name" value="zf-RING_5"/>
    <property type="match status" value="1"/>
</dbReference>
<dbReference type="GO" id="GO:0008270">
    <property type="term" value="F:zinc ion binding"/>
    <property type="evidence" value="ECO:0007669"/>
    <property type="project" value="UniProtKB-KW"/>
</dbReference>
<sequence>MLIEVDPSSSCDICSETHDWGNPQWTPHIINCSHIFCAECLDQVSPTKCPMCREIFFCGEVQKLPCRSHIVCPEG</sequence>
<dbReference type="InterPro" id="IPR001841">
    <property type="entry name" value="Znf_RING"/>
</dbReference>
<dbReference type="InterPro" id="IPR013083">
    <property type="entry name" value="Znf_RING/FYVE/PHD"/>
</dbReference>
<comment type="caution">
    <text evidence="6">The sequence shown here is derived from an EMBL/GenBank/DDBJ whole genome shotgun (WGS) entry which is preliminary data.</text>
</comment>
<protein>
    <recommendedName>
        <fullName evidence="5">RING-type domain-containing protein</fullName>
    </recommendedName>
</protein>
<keyword evidence="3" id="KW-0862">Zinc</keyword>
<keyword evidence="1" id="KW-0479">Metal-binding</keyword>
<keyword evidence="2 4" id="KW-0863">Zinc-finger</keyword>
<dbReference type="PROSITE" id="PS50089">
    <property type="entry name" value="ZF_RING_2"/>
    <property type="match status" value="1"/>
</dbReference>
<evidence type="ECO:0000313" key="7">
    <source>
        <dbReference type="Proteomes" id="UP000772434"/>
    </source>
</evidence>
<evidence type="ECO:0000256" key="1">
    <source>
        <dbReference type="ARBA" id="ARBA00022723"/>
    </source>
</evidence>
<reference evidence="6" key="1">
    <citation type="submission" date="2020-11" db="EMBL/GenBank/DDBJ databases">
        <authorList>
            <consortium name="DOE Joint Genome Institute"/>
            <person name="Ahrendt S."/>
            <person name="Riley R."/>
            <person name="Andreopoulos W."/>
            <person name="Labutti K."/>
            <person name="Pangilinan J."/>
            <person name="Ruiz-Duenas F.J."/>
            <person name="Barrasa J.M."/>
            <person name="Sanchez-Garcia M."/>
            <person name="Camarero S."/>
            <person name="Miyauchi S."/>
            <person name="Serrano A."/>
            <person name="Linde D."/>
            <person name="Babiker R."/>
            <person name="Drula E."/>
            <person name="Ayuso-Fernandez I."/>
            <person name="Pacheco R."/>
            <person name="Padilla G."/>
            <person name="Ferreira P."/>
            <person name="Barriuso J."/>
            <person name="Kellner H."/>
            <person name="Castanera R."/>
            <person name="Alfaro M."/>
            <person name="Ramirez L."/>
            <person name="Pisabarro A.G."/>
            <person name="Kuo A."/>
            <person name="Tritt A."/>
            <person name="Lipzen A."/>
            <person name="He G."/>
            <person name="Yan M."/>
            <person name="Ng V."/>
            <person name="Cullen D."/>
            <person name="Martin F."/>
            <person name="Rosso M.-N."/>
            <person name="Henrissat B."/>
            <person name="Hibbett D."/>
            <person name="Martinez A.T."/>
            <person name="Grigoriev I.V."/>
        </authorList>
    </citation>
    <scope>NUCLEOTIDE SEQUENCE</scope>
    <source>
        <strain evidence="6">AH 40177</strain>
    </source>
</reference>
<dbReference type="OrthoDB" id="6105938at2759"/>
<organism evidence="6 7">
    <name type="scientific">Rhodocollybia butyracea</name>
    <dbReference type="NCBI Taxonomy" id="206335"/>
    <lineage>
        <taxon>Eukaryota</taxon>
        <taxon>Fungi</taxon>
        <taxon>Dikarya</taxon>
        <taxon>Basidiomycota</taxon>
        <taxon>Agaricomycotina</taxon>
        <taxon>Agaricomycetes</taxon>
        <taxon>Agaricomycetidae</taxon>
        <taxon>Agaricales</taxon>
        <taxon>Marasmiineae</taxon>
        <taxon>Omphalotaceae</taxon>
        <taxon>Rhodocollybia</taxon>
    </lineage>
</organism>
<dbReference type="SUPFAM" id="SSF57850">
    <property type="entry name" value="RING/U-box"/>
    <property type="match status" value="1"/>
</dbReference>
<dbReference type="Proteomes" id="UP000772434">
    <property type="component" value="Unassembled WGS sequence"/>
</dbReference>
<evidence type="ECO:0000256" key="2">
    <source>
        <dbReference type="ARBA" id="ARBA00022771"/>
    </source>
</evidence>
<evidence type="ECO:0000313" key="6">
    <source>
        <dbReference type="EMBL" id="KAF9061130.1"/>
    </source>
</evidence>
<evidence type="ECO:0000259" key="5">
    <source>
        <dbReference type="PROSITE" id="PS50089"/>
    </source>
</evidence>
<accession>A0A9P5PFD0</accession>
<dbReference type="Gene3D" id="3.30.40.10">
    <property type="entry name" value="Zinc/RING finger domain, C3HC4 (zinc finger)"/>
    <property type="match status" value="1"/>
</dbReference>
<gene>
    <name evidence="6" type="ORF">BDP27DRAFT_377908</name>
</gene>
<proteinExistence type="predicted"/>
<evidence type="ECO:0000256" key="4">
    <source>
        <dbReference type="PROSITE-ProRule" id="PRU00175"/>
    </source>
</evidence>